<dbReference type="Proteomes" id="UP000007845">
    <property type="component" value="Chromosome"/>
</dbReference>
<dbReference type="InterPro" id="IPR020456">
    <property type="entry name" value="Acylphosphatase"/>
</dbReference>
<evidence type="ECO:0000256" key="2">
    <source>
        <dbReference type="ARBA" id="ARBA00012150"/>
    </source>
</evidence>
<dbReference type="SUPFAM" id="SSF54975">
    <property type="entry name" value="Acylphosphatase/BLUF domain-like"/>
    <property type="match status" value="1"/>
</dbReference>
<dbReference type="AlphaFoldDB" id="F0JFH2"/>
<dbReference type="EMBL" id="CP003220">
    <property type="protein sequence ID" value="EGB14896.1"/>
    <property type="molecule type" value="Genomic_DNA"/>
</dbReference>
<dbReference type="OrthoDB" id="5295388at2"/>
<dbReference type="EC" id="3.6.1.7" evidence="2 4"/>
<sequence length="90" mass="10244">MRELSAVIRGKVQGVWFRGWTRETARDLGVTGWVRNLPDGAVQVLAHGTDQQLDQLEDRLWQGPPLARVTTIESRRTTTDTPLTDFSVRR</sequence>
<dbReference type="Pfam" id="PF00708">
    <property type="entry name" value="Acylphosphatase"/>
    <property type="match status" value="1"/>
</dbReference>
<evidence type="ECO:0000256" key="6">
    <source>
        <dbReference type="RuleBase" id="RU004168"/>
    </source>
</evidence>
<dbReference type="InterPro" id="IPR001792">
    <property type="entry name" value="Acylphosphatase-like_dom"/>
</dbReference>
<feature type="active site" evidence="4">
    <location>
        <position position="18"/>
    </location>
</feature>
<dbReference type="GO" id="GO:0003998">
    <property type="term" value="F:acylphosphatase activity"/>
    <property type="evidence" value="ECO:0007669"/>
    <property type="project" value="UniProtKB-EC"/>
</dbReference>
<evidence type="ECO:0000256" key="1">
    <source>
        <dbReference type="ARBA" id="ARBA00005614"/>
    </source>
</evidence>
<reference evidence="8 9" key="1">
    <citation type="journal article" date="2011" name="J. Bacteriol.">
        <title>Genome sequence of the mercury-methylating strain Desulfovibrio desulfuricans ND132.</title>
        <authorList>
            <person name="Brown S.D."/>
            <person name="Gilmour C.C."/>
            <person name="Kucken A.M."/>
            <person name="Wall J.D."/>
            <person name="Elias D.A."/>
            <person name="Brandt C.C."/>
            <person name="Podar M."/>
            <person name="Chertkov O."/>
            <person name="Held B."/>
            <person name="Bruce D.C."/>
            <person name="Detter J.C."/>
            <person name="Tapia R."/>
            <person name="Han C.S."/>
            <person name="Goodwin L.A."/>
            <person name="Cheng J.F."/>
            <person name="Pitluck S."/>
            <person name="Woyke T."/>
            <person name="Mikhailova N."/>
            <person name="Ivanova N.N."/>
            <person name="Han J."/>
            <person name="Lucas S."/>
            <person name="Lapidus A.L."/>
            <person name="Land M.L."/>
            <person name="Hauser L.J."/>
            <person name="Palumbo A.V."/>
        </authorList>
    </citation>
    <scope>NUCLEOTIDE SEQUENCE [LARGE SCALE GENOMIC DNA]</scope>
    <source>
        <strain evidence="8 9">ND132</strain>
    </source>
</reference>
<proteinExistence type="inferred from homology"/>
<dbReference type="PROSITE" id="PS00150">
    <property type="entry name" value="ACYLPHOSPHATASE_1"/>
    <property type="match status" value="1"/>
</dbReference>
<evidence type="ECO:0000256" key="5">
    <source>
        <dbReference type="RuleBase" id="RU000553"/>
    </source>
</evidence>
<dbReference type="PRINTS" id="PR00112">
    <property type="entry name" value="ACYLPHPHTASE"/>
</dbReference>
<dbReference type="PROSITE" id="PS51160">
    <property type="entry name" value="ACYLPHOSPHATASE_3"/>
    <property type="match status" value="1"/>
</dbReference>
<dbReference type="InterPro" id="IPR036046">
    <property type="entry name" value="Acylphosphatase-like_dom_sf"/>
</dbReference>
<dbReference type="PANTHER" id="PTHR47268:SF4">
    <property type="entry name" value="ACYLPHOSPHATASE"/>
    <property type="match status" value="1"/>
</dbReference>
<accession>F0JFH2</accession>
<protein>
    <recommendedName>
        <fullName evidence="2 4">Acylphosphatase</fullName>
        <ecNumber evidence="2 4">3.6.1.7</ecNumber>
    </recommendedName>
</protein>
<evidence type="ECO:0000313" key="8">
    <source>
        <dbReference type="EMBL" id="EGB14896.1"/>
    </source>
</evidence>
<comment type="similarity">
    <text evidence="1 6">Belongs to the acylphosphatase family.</text>
</comment>
<dbReference type="KEGG" id="ddn:DND132_1690"/>
<evidence type="ECO:0000313" key="9">
    <source>
        <dbReference type="Proteomes" id="UP000007845"/>
    </source>
</evidence>
<evidence type="ECO:0000256" key="4">
    <source>
        <dbReference type="PROSITE-ProRule" id="PRU00520"/>
    </source>
</evidence>
<organism evidence="8 9">
    <name type="scientific">Pseudodesulfovibrio mercurii</name>
    <dbReference type="NCBI Taxonomy" id="641491"/>
    <lineage>
        <taxon>Bacteria</taxon>
        <taxon>Pseudomonadati</taxon>
        <taxon>Thermodesulfobacteriota</taxon>
        <taxon>Desulfovibrionia</taxon>
        <taxon>Desulfovibrionales</taxon>
        <taxon>Desulfovibrionaceae</taxon>
    </lineage>
</organism>
<evidence type="ECO:0000259" key="7">
    <source>
        <dbReference type="PROSITE" id="PS51160"/>
    </source>
</evidence>
<dbReference type="PROSITE" id="PS00151">
    <property type="entry name" value="ACYLPHOSPHATASE_2"/>
    <property type="match status" value="1"/>
</dbReference>
<name>F0JFH2_9BACT</name>
<dbReference type="eggNOG" id="COG1254">
    <property type="taxonomic scope" value="Bacteria"/>
</dbReference>
<feature type="active site" evidence="4">
    <location>
        <position position="36"/>
    </location>
</feature>
<comment type="catalytic activity">
    <reaction evidence="3 4 5">
        <text>an acyl phosphate + H2O = a carboxylate + phosphate + H(+)</text>
        <dbReference type="Rhea" id="RHEA:14965"/>
        <dbReference type="ChEBI" id="CHEBI:15377"/>
        <dbReference type="ChEBI" id="CHEBI:15378"/>
        <dbReference type="ChEBI" id="CHEBI:29067"/>
        <dbReference type="ChEBI" id="CHEBI:43474"/>
        <dbReference type="ChEBI" id="CHEBI:59918"/>
        <dbReference type="EC" id="3.6.1.7"/>
    </reaction>
</comment>
<dbReference type="HOGENOM" id="CLU_141932_2_1_7"/>
<feature type="domain" description="Acylphosphatase-like" evidence="7">
    <location>
        <begin position="3"/>
        <end position="90"/>
    </location>
</feature>
<dbReference type="SMR" id="F0JFH2"/>
<gene>
    <name evidence="8" type="ORF">DND132_1690</name>
</gene>
<keyword evidence="9" id="KW-1185">Reference proteome</keyword>
<dbReference type="PANTHER" id="PTHR47268">
    <property type="entry name" value="ACYLPHOSPHATASE"/>
    <property type="match status" value="1"/>
</dbReference>
<keyword evidence="4 5" id="KW-0378">Hydrolase</keyword>
<dbReference type="STRING" id="641491.DND132_1690"/>
<evidence type="ECO:0000256" key="3">
    <source>
        <dbReference type="ARBA" id="ARBA00047645"/>
    </source>
</evidence>
<dbReference type="Gene3D" id="3.30.70.100">
    <property type="match status" value="1"/>
</dbReference>
<dbReference type="InterPro" id="IPR017968">
    <property type="entry name" value="Acylphosphatase_CS"/>
</dbReference>